<feature type="compositionally biased region" description="Gly residues" evidence="1">
    <location>
        <begin position="162"/>
        <end position="171"/>
    </location>
</feature>
<evidence type="ECO:0000313" key="3">
    <source>
        <dbReference type="Proteomes" id="UP000240830"/>
    </source>
</evidence>
<organism evidence="2 3">
    <name type="scientific">Paramicrosporidium saccamoebae</name>
    <dbReference type="NCBI Taxonomy" id="1246581"/>
    <lineage>
        <taxon>Eukaryota</taxon>
        <taxon>Fungi</taxon>
        <taxon>Fungi incertae sedis</taxon>
        <taxon>Cryptomycota</taxon>
        <taxon>Cryptomycota incertae sedis</taxon>
        <taxon>Paramicrosporidium</taxon>
    </lineage>
</organism>
<name>A0A2H9TM38_9FUNG</name>
<gene>
    <name evidence="2" type="ORF">PSACC_01362</name>
</gene>
<dbReference type="AlphaFoldDB" id="A0A2H9TM38"/>
<comment type="caution">
    <text evidence="2">The sequence shown here is derived from an EMBL/GenBank/DDBJ whole genome shotgun (WGS) entry which is preliminary data.</text>
</comment>
<dbReference type="Proteomes" id="UP000240830">
    <property type="component" value="Unassembled WGS sequence"/>
</dbReference>
<reference evidence="2 3" key="1">
    <citation type="submission" date="2016-10" db="EMBL/GenBank/DDBJ databases">
        <title>The genome of Paramicrosporidium saccamoebae is the missing link in understanding Cryptomycota and Microsporidia evolution.</title>
        <authorList>
            <person name="Quandt C.A."/>
            <person name="Beaudet D."/>
            <person name="Corsaro D."/>
            <person name="Michel R."/>
            <person name="Corradi N."/>
            <person name="James T."/>
        </authorList>
    </citation>
    <scope>NUCLEOTIDE SEQUENCE [LARGE SCALE GENOMIC DNA]</scope>
    <source>
        <strain evidence="2 3">KSL3</strain>
    </source>
</reference>
<sequence length="184" mass="20371">MKNIRKTALTADSDTEIVDLDAETVNSVADMNYSKIEELAKKVKPVRVSSKKGKKFADKSFMMSLVDSVNKVQEEKIQSTLERESEILKRLTQRENNKSKKRETKSDKVKRMKDRLQKGGKGKGKGQDKEKGRGQDKGKGKGDHRNFDGPKGASKDATRPGAKGGSGVGKGKFGDKPRKKVSFK</sequence>
<accession>A0A2H9TM38</accession>
<feature type="region of interest" description="Disordered" evidence="1">
    <location>
        <begin position="76"/>
        <end position="184"/>
    </location>
</feature>
<keyword evidence="3" id="KW-1185">Reference proteome</keyword>
<dbReference type="EMBL" id="MTSL01000101">
    <property type="protein sequence ID" value="PJF18807.1"/>
    <property type="molecule type" value="Genomic_DNA"/>
</dbReference>
<feature type="compositionally biased region" description="Basic and acidic residues" evidence="1">
    <location>
        <begin position="125"/>
        <end position="158"/>
    </location>
</feature>
<evidence type="ECO:0000256" key="1">
    <source>
        <dbReference type="SAM" id="MobiDB-lite"/>
    </source>
</evidence>
<evidence type="ECO:0000313" key="2">
    <source>
        <dbReference type="EMBL" id="PJF18807.1"/>
    </source>
</evidence>
<proteinExistence type="predicted"/>
<protein>
    <submittedName>
        <fullName evidence="2">Uncharacterized protein</fullName>
    </submittedName>
</protein>
<feature type="compositionally biased region" description="Basic and acidic residues" evidence="1">
    <location>
        <begin position="76"/>
        <end position="117"/>
    </location>
</feature>